<gene>
    <name evidence="2" type="ORF">H9630_09555</name>
</gene>
<dbReference type="EMBL" id="JACSPU010000003">
    <property type="protein sequence ID" value="MBD8015065.1"/>
    <property type="molecule type" value="Genomic_DNA"/>
</dbReference>
<name>A0ABR8WDI9_9BACL</name>
<accession>A0ABR8WDI9</accession>
<reference evidence="2 3" key="1">
    <citation type="submission" date="2020-08" db="EMBL/GenBank/DDBJ databases">
        <title>A Genomic Blueprint of the Chicken Gut Microbiome.</title>
        <authorList>
            <person name="Gilroy R."/>
            <person name="Ravi A."/>
            <person name="Getino M."/>
            <person name="Pursley I."/>
            <person name="Horton D.L."/>
            <person name="Alikhan N.-F."/>
            <person name="Baker D."/>
            <person name="Gharbi K."/>
            <person name="Hall N."/>
            <person name="Watson M."/>
            <person name="Adriaenssens E.M."/>
            <person name="Foster-Nyarko E."/>
            <person name="Jarju S."/>
            <person name="Secka A."/>
            <person name="Antonio M."/>
            <person name="Oren A."/>
            <person name="Chaudhuri R."/>
            <person name="La Ragione R.M."/>
            <person name="Hildebrand F."/>
            <person name="Pallen M.J."/>
        </authorList>
    </citation>
    <scope>NUCLEOTIDE SEQUENCE [LARGE SCALE GENOMIC DNA]</scope>
    <source>
        <strain evidence="2 3">Sa1BUA13</strain>
    </source>
</reference>
<sequence length="42" mass="4945">MILDNARIHHAKLIQPFLEENRCRPQMVFLPPCSPILNIMLM</sequence>
<organism evidence="2 3">
    <name type="scientific">Planococcus wigleyi</name>
    <dbReference type="NCBI Taxonomy" id="2762216"/>
    <lineage>
        <taxon>Bacteria</taxon>
        <taxon>Bacillati</taxon>
        <taxon>Bacillota</taxon>
        <taxon>Bacilli</taxon>
        <taxon>Bacillales</taxon>
        <taxon>Caryophanaceae</taxon>
        <taxon>Planococcus</taxon>
    </lineage>
</organism>
<proteinExistence type="predicted"/>
<comment type="caution">
    <text evidence="2">The sequence shown here is derived from an EMBL/GenBank/DDBJ whole genome shotgun (WGS) entry which is preliminary data.</text>
</comment>
<dbReference type="InterPro" id="IPR038717">
    <property type="entry name" value="Tc1-like_DDE_dom"/>
</dbReference>
<dbReference type="Pfam" id="PF13358">
    <property type="entry name" value="DDE_3"/>
    <property type="match status" value="1"/>
</dbReference>
<feature type="domain" description="Tc1-like transposase DDE" evidence="1">
    <location>
        <begin position="1"/>
        <end position="40"/>
    </location>
</feature>
<dbReference type="InterPro" id="IPR036397">
    <property type="entry name" value="RNaseH_sf"/>
</dbReference>
<evidence type="ECO:0000313" key="2">
    <source>
        <dbReference type="EMBL" id="MBD8015065.1"/>
    </source>
</evidence>
<dbReference type="Gene3D" id="3.30.420.10">
    <property type="entry name" value="Ribonuclease H-like superfamily/Ribonuclease H"/>
    <property type="match status" value="1"/>
</dbReference>
<evidence type="ECO:0000313" key="3">
    <source>
        <dbReference type="Proteomes" id="UP000658980"/>
    </source>
</evidence>
<dbReference type="Proteomes" id="UP000658980">
    <property type="component" value="Unassembled WGS sequence"/>
</dbReference>
<protein>
    <submittedName>
        <fullName evidence="2">Transposase</fullName>
    </submittedName>
</protein>
<keyword evidence="3" id="KW-1185">Reference proteome</keyword>
<dbReference type="RefSeq" id="WP_101191818.1">
    <property type="nucleotide sequence ID" value="NZ_JACSPU010000003.1"/>
</dbReference>
<evidence type="ECO:0000259" key="1">
    <source>
        <dbReference type="Pfam" id="PF13358"/>
    </source>
</evidence>